<dbReference type="EMBL" id="JARYMX010000002">
    <property type="protein sequence ID" value="KAJ9563334.1"/>
    <property type="molecule type" value="Genomic_DNA"/>
</dbReference>
<gene>
    <name evidence="1" type="ORF">OSB04_008494</name>
</gene>
<sequence length="103" mass="11656">MRPVPRGMVLVWLRMDWYGVGKVLYAYASSPISALSPPTSAPLVMIPGPEHVQPVQPHKASKPKRVFVFAWSRNQLAINEINDYKHLGEILSLCENSFEHMIN</sequence>
<keyword evidence="2" id="KW-1185">Reference proteome</keyword>
<dbReference type="AlphaFoldDB" id="A0AA38TNM4"/>
<name>A0AA38TNM4_9ASTR</name>
<evidence type="ECO:0000313" key="2">
    <source>
        <dbReference type="Proteomes" id="UP001172457"/>
    </source>
</evidence>
<organism evidence="1 2">
    <name type="scientific">Centaurea solstitialis</name>
    <name type="common">yellow star-thistle</name>
    <dbReference type="NCBI Taxonomy" id="347529"/>
    <lineage>
        <taxon>Eukaryota</taxon>
        <taxon>Viridiplantae</taxon>
        <taxon>Streptophyta</taxon>
        <taxon>Embryophyta</taxon>
        <taxon>Tracheophyta</taxon>
        <taxon>Spermatophyta</taxon>
        <taxon>Magnoliopsida</taxon>
        <taxon>eudicotyledons</taxon>
        <taxon>Gunneridae</taxon>
        <taxon>Pentapetalae</taxon>
        <taxon>asterids</taxon>
        <taxon>campanulids</taxon>
        <taxon>Asterales</taxon>
        <taxon>Asteraceae</taxon>
        <taxon>Carduoideae</taxon>
        <taxon>Cardueae</taxon>
        <taxon>Centaureinae</taxon>
        <taxon>Centaurea</taxon>
    </lineage>
</organism>
<dbReference type="Proteomes" id="UP001172457">
    <property type="component" value="Chromosome 2"/>
</dbReference>
<proteinExistence type="predicted"/>
<comment type="caution">
    <text evidence="1">The sequence shown here is derived from an EMBL/GenBank/DDBJ whole genome shotgun (WGS) entry which is preliminary data.</text>
</comment>
<accession>A0AA38TNM4</accession>
<protein>
    <submittedName>
        <fullName evidence="1">Uncharacterized protein</fullName>
    </submittedName>
</protein>
<evidence type="ECO:0000313" key="1">
    <source>
        <dbReference type="EMBL" id="KAJ9563334.1"/>
    </source>
</evidence>
<reference evidence="1" key="1">
    <citation type="submission" date="2023-03" db="EMBL/GenBank/DDBJ databases">
        <title>Chromosome-scale reference genome and RAD-based genetic map of yellow starthistle (Centaurea solstitialis) reveal putative structural variation and QTLs associated with invader traits.</title>
        <authorList>
            <person name="Reatini B."/>
            <person name="Cang F.A."/>
            <person name="Jiang Q."/>
            <person name="Mckibben M.T.W."/>
            <person name="Barker M.S."/>
            <person name="Rieseberg L.H."/>
            <person name="Dlugosch K.M."/>
        </authorList>
    </citation>
    <scope>NUCLEOTIDE SEQUENCE</scope>
    <source>
        <strain evidence="1">CAN-66</strain>
        <tissue evidence="1">Leaf</tissue>
    </source>
</reference>